<dbReference type="EMBL" id="MT141576">
    <property type="protein sequence ID" value="QJA67819.1"/>
    <property type="molecule type" value="Genomic_DNA"/>
</dbReference>
<protein>
    <recommendedName>
        <fullName evidence="4">Tail protein</fullName>
    </recommendedName>
</protein>
<sequence length="139" mass="14725">MDLSALDTSDMANAGAVLHLNGPTGQPLFEDDGETPVTITLLGEDSDVVAKANNEAANRFLRSAMGATQQITAEVSKANEIKKFAAATVAWSGIVVDGQSVPCNAANAAVLYRRFSWIADQIRLFISDRANFLKPSPTA</sequence>
<reference evidence="1" key="1">
    <citation type="submission" date="2020-03" db="EMBL/GenBank/DDBJ databases">
        <title>The deep terrestrial virosphere.</title>
        <authorList>
            <person name="Holmfeldt K."/>
            <person name="Nilsson E."/>
            <person name="Simone D."/>
            <person name="Lopez-Fernandez M."/>
            <person name="Wu X."/>
            <person name="de Brujin I."/>
            <person name="Lundin D."/>
            <person name="Andersson A."/>
            <person name="Bertilsson S."/>
            <person name="Dopson M."/>
        </authorList>
    </citation>
    <scope>NUCLEOTIDE SEQUENCE</scope>
    <source>
        <strain evidence="3">MM415A00124</strain>
        <strain evidence="2">MM415B00156</strain>
        <strain evidence="1">TM448A00198</strain>
    </source>
</reference>
<organism evidence="1">
    <name type="scientific">viral metagenome</name>
    <dbReference type="NCBI Taxonomy" id="1070528"/>
    <lineage>
        <taxon>unclassified sequences</taxon>
        <taxon>metagenomes</taxon>
        <taxon>organismal metagenomes</taxon>
    </lineage>
</organism>
<dbReference type="EMBL" id="MT145191">
    <property type="protein sequence ID" value="QJI04884.1"/>
    <property type="molecule type" value="Genomic_DNA"/>
</dbReference>
<gene>
    <name evidence="3" type="ORF">MM415A00124_0059</name>
    <name evidence="2" type="ORF">MM415B00156_0059</name>
    <name evidence="1" type="ORF">TM448A00198_0055</name>
</gene>
<evidence type="ECO:0000313" key="1">
    <source>
        <dbReference type="EMBL" id="QJA45240.1"/>
    </source>
</evidence>
<evidence type="ECO:0008006" key="4">
    <source>
        <dbReference type="Google" id="ProtNLM"/>
    </source>
</evidence>
<evidence type="ECO:0000313" key="3">
    <source>
        <dbReference type="EMBL" id="QJI04884.1"/>
    </source>
</evidence>
<proteinExistence type="predicted"/>
<dbReference type="AlphaFoldDB" id="A0A6H1ZDH5"/>
<dbReference type="EMBL" id="MT143987">
    <property type="protein sequence ID" value="QJA45240.1"/>
    <property type="molecule type" value="Genomic_DNA"/>
</dbReference>
<name>A0A6H1ZDH5_9ZZZZ</name>
<accession>A0A6H1ZDH5</accession>
<evidence type="ECO:0000313" key="2">
    <source>
        <dbReference type="EMBL" id="QJA67819.1"/>
    </source>
</evidence>